<evidence type="ECO:0000313" key="2">
    <source>
        <dbReference type="EMBL" id="SPU45420.1"/>
    </source>
</evidence>
<organism evidence="2 3">
    <name type="scientific">Brevundimonas diminuta</name>
    <name type="common">Pseudomonas diminuta</name>
    <dbReference type="NCBI Taxonomy" id="293"/>
    <lineage>
        <taxon>Bacteria</taxon>
        <taxon>Pseudomonadati</taxon>
        <taxon>Pseudomonadota</taxon>
        <taxon>Alphaproteobacteria</taxon>
        <taxon>Caulobacterales</taxon>
        <taxon>Caulobacteraceae</taxon>
        <taxon>Brevundimonas</taxon>
    </lineage>
</organism>
<evidence type="ECO:0000256" key="1">
    <source>
        <dbReference type="SAM" id="Phobius"/>
    </source>
</evidence>
<protein>
    <submittedName>
        <fullName evidence="2">Predicted secreted protein</fullName>
    </submittedName>
</protein>
<sequence length="98" mass="10911">MIAMNGLLETMPLGPFTLVATFLTVWWIVLFAILPLGMSDQIKDPPTDGTQWGAPKNPNLKKKFITTTWVSIIVWLIIVAIVWIGWTPVPDITHANAL</sequence>
<feature type="transmembrane region" description="Helical" evidence="1">
    <location>
        <begin position="12"/>
        <end position="34"/>
    </location>
</feature>
<gene>
    <name evidence="2" type="ORF">NCTC11165_01956</name>
</gene>
<evidence type="ECO:0000313" key="3">
    <source>
        <dbReference type="Proteomes" id="UP000250358"/>
    </source>
</evidence>
<dbReference type="EMBL" id="UAQM01000017">
    <property type="protein sequence ID" value="SPU45420.1"/>
    <property type="molecule type" value="Genomic_DNA"/>
</dbReference>
<keyword evidence="1" id="KW-1133">Transmembrane helix</keyword>
<accession>A0A2X1ANS6</accession>
<name>A0A2X1ANS6_BREDI</name>
<dbReference type="InterPro" id="IPR009935">
    <property type="entry name" value="DUF1467"/>
</dbReference>
<keyword evidence="1" id="KW-0812">Transmembrane</keyword>
<proteinExistence type="predicted"/>
<keyword evidence="1" id="KW-0472">Membrane</keyword>
<dbReference type="Pfam" id="PF07330">
    <property type="entry name" value="DUF1467"/>
    <property type="match status" value="1"/>
</dbReference>
<dbReference type="AlphaFoldDB" id="A0A2X1ANS6"/>
<reference evidence="2 3" key="1">
    <citation type="submission" date="2018-06" db="EMBL/GenBank/DDBJ databases">
        <authorList>
            <consortium name="Pathogen Informatics"/>
            <person name="Doyle S."/>
        </authorList>
    </citation>
    <scope>NUCLEOTIDE SEQUENCE [LARGE SCALE GENOMIC DNA]</scope>
    <source>
        <strain evidence="2 3">NCTC11165</strain>
    </source>
</reference>
<dbReference type="Proteomes" id="UP000250358">
    <property type="component" value="Unassembled WGS sequence"/>
</dbReference>
<feature type="transmembrane region" description="Helical" evidence="1">
    <location>
        <begin position="64"/>
        <end position="86"/>
    </location>
</feature>